<reference evidence="7" key="1">
    <citation type="submission" date="2020-03" db="EMBL/GenBank/DDBJ databases">
        <title>Studies in the Genomics of Life Span.</title>
        <authorList>
            <person name="Glass D."/>
        </authorList>
    </citation>
    <scope>NUCLEOTIDE SEQUENCE</scope>
    <source>
        <strain evidence="7">SUZIE</strain>
        <tissue evidence="7">Muscle</tissue>
    </source>
</reference>
<sequence length="199" mass="21630">MATMQGVPQITLEGGPALQSLVQPVTLRSYLWKDMPEKFLKGEPKVLGVVQILVAVINLSLGIIMMTATLPFHGPDPISVYIGYTVWGSVLVRGSLGLNIFSAVLASAGILINAFSVTIFAFYLYHYSQTFENCQMTRSILIGLDGVVLILSVLEFFIAVTLSAFGCKVTCCNPSGVSIGLHMKTSLPVFYYVWPTLQT</sequence>
<dbReference type="GO" id="GO:0005886">
    <property type="term" value="C:plasma membrane"/>
    <property type="evidence" value="ECO:0007669"/>
    <property type="project" value="TreeGrafter"/>
</dbReference>
<evidence type="ECO:0000256" key="5">
    <source>
        <dbReference type="ARBA" id="ARBA00023136"/>
    </source>
</evidence>
<name>A0AA41MCV0_SCICA</name>
<protein>
    <submittedName>
        <fullName evidence="7">Membrane-spanning 4-domains subfamily A member 4A</fullName>
    </submittedName>
</protein>
<gene>
    <name evidence="7" type="ORF">SUZIE_103455</name>
</gene>
<keyword evidence="3 6" id="KW-0812">Transmembrane</keyword>
<dbReference type="EMBL" id="JAATJV010137924">
    <property type="protein sequence ID" value="MBZ3869541.1"/>
    <property type="molecule type" value="Genomic_DNA"/>
</dbReference>
<organism evidence="7 8">
    <name type="scientific">Sciurus carolinensis</name>
    <name type="common">Eastern gray squirrel</name>
    <dbReference type="NCBI Taxonomy" id="30640"/>
    <lineage>
        <taxon>Eukaryota</taxon>
        <taxon>Metazoa</taxon>
        <taxon>Chordata</taxon>
        <taxon>Craniata</taxon>
        <taxon>Vertebrata</taxon>
        <taxon>Euteleostomi</taxon>
        <taxon>Mammalia</taxon>
        <taxon>Eutheria</taxon>
        <taxon>Euarchontoglires</taxon>
        <taxon>Glires</taxon>
        <taxon>Rodentia</taxon>
        <taxon>Sciuromorpha</taxon>
        <taxon>Sciuridae</taxon>
        <taxon>Sciurinae</taxon>
        <taxon>Sciurini</taxon>
        <taxon>Sciurus</taxon>
    </lineage>
</organism>
<feature type="transmembrane region" description="Helical" evidence="6">
    <location>
        <begin position="46"/>
        <end position="68"/>
    </location>
</feature>
<accession>A0AA41MCV0</accession>
<comment type="subcellular location">
    <subcellularLocation>
        <location evidence="1">Membrane</location>
        <topology evidence="1">Multi-pass membrane protein</topology>
    </subcellularLocation>
</comment>
<evidence type="ECO:0000313" key="7">
    <source>
        <dbReference type="EMBL" id="MBZ3869541.1"/>
    </source>
</evidence>
<feature type="transmembrane region" description="Helical" evidence="6">
    <location>
        <begin position="146"/>
        <end position="165"/>
    </location>
</feature>
<dbReference type="Pfam" id="PF04103">
    <property type="entry name" value="CD20"/>
    <property type="match status" value="1"/>
</dbReference>
<comment type="similarity">
    <text evidence="2">Belongs to the MS4A family.</text>
</comment>
<evidence type="ECO:0000313" key="8">
    <source>
        <dbReference type="Proteomes" id="UP001166674"/>
    </source>
</evidence>
<dbReference type="Proteomes" id="UP001166674">
    <property type="component" value="Unassembled WGS sequence"/>
</dbReference>
<dbReference type="PANTHER" id="PTHR23320">
    <property type="entry name" value="MEMBRANE-SPANNING 4-DOMAINS SUBFAMILY A MS4A -RELATED"/>
    <property type="match status" value="1"/>
</dbReference>
<dbReference type="GO" id="GO:0005794">
    <property type="term" value="C:Golgi apparatus"/>
    <property type="evidence" value="ECO:0007669"/>
    <property type="project" value="TreeGrafter"/>
</dbReference>
<proteinExistence type="inferred from homology"/>
<evidence type="ECO:0000256" key="4">
    <source>
        <dbReference type="ARBA" id="ARBA00022989"/>
    </source>
</evidence>
<dbReference type="PANTHER" id="PTHR23320:SF128">
    <property type="entry name" value="MEMBRANE-SPANNING 4-DOMAINS SUBFAMILY A MEMBER 4A"/>
    <property type="match status" value="1"/>
</dbReference>
<comment type="caution">
    <text evidence="7">The sequence shown here is derived from an EMBL/GenBank/DDBJ whole genome shotgun (WGS) entry which is preliminary data.</text>
</comment>
<dbReference type="AlphaFoldDB" id="A0AA41MCV0"/>
<keyword evidence="8" id="KW-1185">Reference proteome</keyword>
<evidence type="ECO:0000256" key="2">
    <source>
        <dbReference type="ARBA" id="ARBA00009565"/>
    </source>
</evidence>
<evidence type="ECO:0000256" key="1">
    <source>
        <dbReference type="ARBA" id="ARBA00004141"/>
    </source>
</evidence>
<keyword evidence="5 6" id="KW-0472">Membrane</keyword>
<keyword evidence="4 6" id="KW-1133">Transmembrane helix</keyword>
<evidence type="ECO:0000256" key="6">
    <source>
        <dbReference type="SAM" id="Phobius"/>
    </source>
</evidence>
<dbReference type="InterPro" id="IPR007237">
    <property type="entry name" value="CD20-like"/>
</dbReference>
<evidence type="ECO:0000256" key="3">
    <source>
        <dbReference type="ARBA" id="ARBA00022692"/>
    </source>
</evidence>
<dbReference type="InterPro" id="IPR030417">
    <property type="entry name" value="MS4A"/>
</dbReference>
<feature type="transmembrane region" description="Helical" evidence="6">
    <location>
        <begin position="100"/>
        <end position="125"/>
    </location>
</feature>